<dbReference type="Proteomes" id="UP000708148">
    <property type="component" value="Unassembled WGS sequence"/>
</dbReference>
<dbReference type="GO" id="GO:0004519">
    <property type="term" value="F:endonuclease activity"/>
    <property type="evidence" value="ECO:0007669"/>
    <property type="project" value="UniProtKB-KW"/>
</dbReference>
<sequence>MQPAGAPGSNHHLPAPHAHGAPFAAAIRPSLPDTADPRIGAGGLMGRGAWAGPPVVSRDLQGGLQGAMGPVVGGAAIGGVAQGRQGLVPPMPGMIGLRPPAMESTRPNNDGRAFQPSVASTALSAAGHPRSRRKVSRQFWQAGDLFDLDAGIQPTCMPGLDHARLHPRFLHSNATSHKWALGALAELLDNSMDEVDQGCSYVRVDKVDHPTEGAGNPMIIIEDNGGGMDPSKIRNCMSFGFSMKQGKKKIGQYGNGFKTSTMRLGADALVITRCKSTSTCSVGLLSYTFLTQTNAQDVVVPIIDYDLVTRRRRMDDKADWDTRLSLLCEWGPYKTEADIWRAILSLADQGTRVCIWNLWQTSDDTPELDFVSHPHDMRLPGWEDEMKEVITRNGQVDKGAARCHAYRHSLRAYVGILYLEWPQNFKFIIRGVDVEKTTVRCGMKHIMNYEYRPRQQTSDEGQLVVPVYIGFAKEAPDTSVSGFCVYHRNRLIKPFWKVYSSASSMGRGVIGYLQVDFVEPAHDKQ</sequence>
<keyword evidence="9" id="KW-1185">Reference proteome</keyword>
<dbReference type="Pfam" id="PF17942">
    <property type="entry name" value="Morc6_S5"/>
    <property type="match status" value="1"/>
</dbReference>
<keyword evidence="4" id="KW-0378">Hydrolase</keyword>
<keyword evidence="3" id="KW-0540">Nuclease</keyword>
<dbReference type="GO" id="GO:0016887">
    <property type="term" value="F:ATP hydrolysis activity"/>
    <property type="evidence" value="ECO:0007669"/>
    <property type="project" value="InterPro"/>
</dbReference>
<keyword evidence="6" id="KW-0539">Nucleus</keyword>
<keyword evidence="5" id="KW-0175">Coiled coil</keyword>
<evidence type="ECO:0000313" key="9">
    <source>
        <dbReference type="Proteomes" id="UP000708148"/>
    </source>
</evidence>
<evidence type="ECO:0000313" key="8">
    <source>
        <dbReference type="EMBL" id="CAD7704287.1"/>
    </source>
</evidence>
<dbReference type="PANTHER" id="PTHR23336">
    <property type="entry name" value="ZINC FINGER CW-TYPE COILED-COIL DOMAIN PROTEIN 3"/>
    <property type="match status" value="1"/>
</dbReference>
<proteinExistence type="inferred from homology"/>
<gene>
    <name evidence="8" type="ORF">OSTQU699_LOCUS9642</name>
</gene>
<evidence type="ECO:0000256" key="3">
    <source>
        <dbReference type="ARBA" id="ARBA00022722"/>
    </source>
</evidence>
<reference evidence="8" key="1">
    <citation type="submission" date="2020-12" db="EMBL/GenBank/DDBJ databases">
        <authorList>
            <person name="Iha C."/>
        </authorList>
    </citation>
    <scope>NUCLEOTIDE SEQUENCE</scope>
</reference>
<evidence type="ECO:0000256" key="1">
    <source>
        <dbReference type="ARBA" id="ARBA00004123"/>
    </source>
</evidence>
<protein>
    <recommendedName>
        <fullName evidence="7">Morc S5 domain-containing protein</fullName>
    </recommendedName>
</protein>
<feature type="non-terminal residue" evidence="8">
    <location>
        <position position="1"/>
    </location>
</feature>
<keyword evidence="4" id="KW-0255">Endonuclease</keyword>
<dbReference type="GO" id="GO:0005634">
    <property type="term" value="C:nucleus"/>
    <property type="evidence" value="ECO:0007669"/>
    <property type="project" value="UniProtKB-SubCell"/>
</dbReference>
<comment type="similarity">
    <text evidence="2">Belongs to the MORC ATPase protein family.</text>
</comment>
<dbReference type="InterPro" id="IPR036890">
    <property type="entry name" value="HATPase_C_sf"/>
</dbReference>
<dbReference type="Gene3D" id="3.30.565.10">
    <property type="entry name" value="Histidine kinase-like ATPase, C-terminal domain"/>
    <property type="match status" value="1"/>
</dbReference>
<accession>A0A8S1JDI8</accession>
<feature type="domain" description="Morc S5" evidence="7">
    <location>
        <begin position="408"/>
        <end position="525"/>
    </location>
</feature>
<evidence type="ECO:0000256" key="4">
    <source>
        <dbReference type="ARBA" id="ARBA00022759"/>
    </source>
</evidence>
<comment type="caution">
    <text evidence="8">The sequence shown here is derived from an EMBL/GenBank/DDBJ whole genome shotgun (WGS) entry which is preliminary data.</text>
</comment>
<evidence type="ECO:0000259" key="7">
    <source>
        <dbReference type="Pfam" id="PF17942"/>
    </source>
</evidence>
<dbReference type="Pfam" id="PF13589">
    <property type="entry name" value="HATPase_c_3"/>
    <property type="match status" value="1"/>
</dbReference>
<evidence type="ECO:0000256" key="5">
    <source>
        <dbReference type="ARBA" id="ARBA00023054"/>
    </source>
</evidence>
<name>A0A8S1JDI8_9CHLO</name>
<dbReference type="EMBL" id="CAJHUC010002730">
    <property type="protein sequence ID" value="CAD7704287.1"/>
    <property type="molecule type" value="Genomic_DNA"/>
</dbReference>
<dbReference type="InterPro" id="IPR041006">
    <property type="entry name" value="Morc_S5"/>
</dbReference>
<evidence type="ECO:0000256" key="6">
    <source>
        <dbReference type="ARBA" id="ARBA00023242"/>
    </source>
</evidence>
<evidence type="ECO:0000256" key="2">
    <source>
        <dbReference type="ARBA" id="ARBA00007845"/>
    </source>
</evidence>
<dbReference type="InterPro" id="IPR045261">
    <property type="entry name" value="MORC_ATPase"/>
</dbReference>
<dbReference type="OrthoDB" id="567073at2759"/>
<dbReference type="GO" id="GO:0031349">
    <property type="term" value="P:positive regulation of defense response"/>
    <property type="evidence" value="ECO:0007669"/>
    <property type="project" value="UniProtKB-ARBA"/>
</dbReference>
<dbReference type="PANTHER" id="PTHR23336:SF50">
    <property type="entry name" value="PROTEIN MICRORCHIDIA 1-RELATED"/>
    <property type="match status" value="1"/>
</dbReference>
<dbReference type="SUPFAM" id="SSF55874">
    <property type="entry name" value="ATPase domain of HSP90 chaperone/DNA topoisomerase II/histidine kinase"/>
    <property type="match status" value="1"/>
</dbReference>
<comment type="subcellular location">
    <subcellularLocation>
        <location evidence="1">Nucleus</location>
    </subcellularLocation>
</comment>
<organism evidence="8 9">
    <name type="scientific">Ostreobium quekettii</name>
    <dbReference type="NCBI Taxonomy" id="121088"/>
    <lineage>
        <taxon>Eukaryota</taxon>
        <taxon>Viridiplantae</taxon>
        <taxon>Chlorophyta</taxon>
        <taxon>core chlorophytes</taxon>
        <taxon>Ulvophyceae</taxon>
        <taxon>TCBD clade</taxon>
        <taxon>Bryopsidales</taxon>
        <taxon>Ostreobineae</taxon>
        <taxon>Ostreobiaceae</taxon>
        <taxon>Ostreobium</taxon>
    </lineage>
</organism>
<dbReference type="AlphaFoldDB" id="A0A8S1JDI8"/>